<dbReference type="InterPro" id="IPR036663">
    <property type="entry name" value="Fumarylacetoacetase_C_sf"/>
</dbReference>
<reference evidence="5" key="1">
    <citation type="journal article" date="2019" name="Int. J. Syst. Evol. Microbiol.">
        <title>The Global Catalogue of Microorganisms (GCM) 10K type strain sequencing project: providing services to taxonomists for standard genome sequencing and annotation.</title>
        <authorList>
            <consortium name="The Broad Institute Genomics Platform"/>
            <consortium name="The Broad Institute Genome Sequencing Center for Infectious Disease"/>
            <person name="Wu L."/>
            <person name="Ma J."/>
        </authorList>
    </citation>
    <scope>NUCLEOTIDE SEQUENCE [LARGE SCALE GENOMIC DNA]</scope>
    <source>
        <strain evidence="5">JCM 15577</strain>
    </source>
</reference>
<gene>
    <name evidence="4" type="ORF">GCM10009808_20210</name>
</gene>
<dbReference type="RefSeq" id="WP_344072181.1">
    <property type="nucleotide sequence ID" value="NZ_BAAAPL010000002.1"/>
</dbReference>
<dbReference type="InterPro" id="IPR011234">
    <property type="entry name" value="Fumarylacetoacetase-like_C"/>
</dbReference>
<protein>
    <recommendedName>
        <fullName evidence="3">Fumarylacetoacetase-like C-terminal domain-containing protein</fullName>
    </recommendedName>
</protein>
<dbReference type="Pfam" id="PF01557">
    <property type="entry name" value="FAA_hydrolase"/>
    <property type="match status" value="1"/>
</dbReference>
<name>A0ABP4UG29_9MICO</name>
<dbReference type="Gene3D" id="3.90.850.10">
    <property type="entry name" value="Fumarylacetoacetase-like, C-terminal domain"/>
    <property type="match status" value="1"/>
</dbReference>
<dbReference type="EMBL" id="BAAAPL010000002">
    <property type="protein sequence ID" value="GAA1702231.1"/>
    <property type="molecule type" value="Genomic_DNA"/>
</dbReference>
<organism evidence="4 5">
    <name type="scientific">Microbacterium sediminicola</name>
    <dbReference type="NCBI Taxonomy" id="415210"/>
    <lineage>
        <taxon>Bacteria</taxon>
        <taxon>Bacillati</taxon>
        <taxon>Actinomycetota</taxon>
        <taxon>Actinomycetes</taxon>
        <taxon>Micrococcales</taxon>
        <taxon>Microbacteriaceae</taxon>
        <taxon>Microbacterium</taxon>
    </lineage>
</organism>
<comment type="similarity">
    <text evidence="1">Belongs to the FAH family.</text>
</comment>
<evidence type="ECO:0000256" key="1">
    <source>
        <dbReference type="ARBA" id="ARBA00010211"/>
    </source>
</evidence>
<evidence type="ECO:0000313" key="4">
    <source>
        <dbReference type="EMBL" id="GAA1702231.1"/>
    </source>
</evidence>
<dbReference type="InterPro" id="IPR051121">
    <property type="entry name" value="FAH"/>
</dbReference>
<keyword evidence="5" id="KW-1185">Reference proteome</keyword>
<dbReference type="Proteomes" id="UP001501690">
    <property type="component" value="Unassembled WGS sequence"/>
</dbReference>
<keyword evidence="2" id="KW-0479">Metal-binding</keyword>
<evidence type="ECO:0000259" key="3">
    <source>
        <dbReference type="Pfam" id="PF01557"/>
    </source>
</evidence>
<dbReference type="SUPFAM" id="SSF56529">
    <property type="entry name" value="FAH"/>
    <property type="match status" value="1"/>
</dbReference>
<dbReference type="PANTHER" id="PTHR42796">
    <property type="entry name" value="FUMARYLACETOACETATE HYDROLASE DOMAIN-CONTAINING PROTEIN 2A-RELATED"/>
    <property type="match status" value="1"/>
</dbReference>
<evidence type="ECO:0000313" key="5">
    <source>
        <dbReference type="Proteomes" id="UP001501690"/>
    </source>
</evidence>
<accession>A0ABP4UG29</accession>
<feature type="domain" description="Fumarylacetoacetase-like C-terminal" evidence="3">
    <location>
        <begin position="64"/>
        <end position="267"/>
    </location>
</feature>
<dbReference type="PANTHER" id="PTHR42796:SF4">
    <property type="entry name" value="FUMARYLACETOACETATE HYDROLASE DOMAIN-CONTAINING PROTEIN 2A"/>
    <property type="match status" value="1"/>
</dbReference>
<evidence type="ECO:0000256" key="2">
    <source>
        <dbReference type="ARBA" id="ARBA00022723"/>
    </source>
</evidence>
<proteinExistence type="inferred from homology"/>
<sequence length="273" mass="29052">MKLGTVRTALSSAAFTQVGDETRYHRAADVRELLESGKWTHLDGETGPAPAIVDLLPPVLSPRKFICVGLNYVDHAREVGKEAPAVPTLFSKVPTALIGAADDIRIPPITNRVDWEAELGIVIGTTVRKADEDAATAAILGYTVVNDISMRDWQNRTSEWFQGKNFDDSTPVGPVVVSADGVDVTGGVAVECIVNGEVMQAGTTANMIFSPIDIVRYISQFLTLEPGDVIATGTPAGVGFSRTPPIALVPGDTVVTRIEGIGELVNRCVADDR</sequence>
<comment type="caution">
    <text evidence="4">The sequence shown here is derived from an EMBL/GenBank/DDBJ whole genome shotgun (WGS) entry which is preliminary data.</text>
</comment>